<dbReference type="Gene3D" id="3.40.50.880">
    <property type="match status" value="1"/>
</dbReference>
<name>A0A644TLW3_9ZZZZ</name>
<protein>
    <submittedName>
        <fullName evidence="1">Putative glutamine amidotransferase</fullName>
        <ecNumber evidence="1">2.4.2.-</ecNumber>
    </submittedName>
</protein>
<dbReference type="PANTHER" id="PTHR43235:SF1">
    <property type="entry name" value="GLUTAMINE AMIDOTRANSFERASE PB2B2.05-RELATED"/>
    <property type="match status" value="1"/>
</dbReference>
<sequence length="235" mass="25691">MRKPVIGITANVLTLDNGAERAAISTDYVKAVELAGGVPILLPVVTDTTVIFQQVKLIDGLILSGGYDIDPLLFGEQPADKLGYISPERDHHEIQLVKAASDEKMPILGICRGIQLMNIAFGGTIYQDLTDVPKVIKHMQNAKKHVPTHTVELVEDSILGNFFGSSIVVNSFHHQAVKNVAPGFVIAAWTADGVIEAIENPTSDFFAGVQWHPEMMIESQPLMMDFFKRFIVAAQ</sequence>
<dbReference type="InterPro" id="IPR029062">
    <property type="entry name" value="Class_I_gatase-like"/>
</dbReference>
<dbReference type="FunFam" id="3.40.50.880:FF:000030">
    <property type="entry name" value="Gamma-glutamyl-gamma-aminobutyrate hydrolase PuuD"/>
    <property type="match status" value="1"/>
</dbReference>
<dbReference type="AlphaFoldDB" id="A0A644TLW3"/>
<dbReference type="GO" id="GO:0016757">
    <property type="term" value="F:glycosyltransferase activity"/>
    <property type="evidence" value="ECO:0007669"/>
    <property type="project" value="UniProtKB-KW"/>
</dbReference>
<proteinExistence type="predicted"/>
<dbReference type="Pfam" id="PF07722">
    <property type="entry name" value="Peptidase_C26"/>
    <property type="match status" value="1"/>
</dbReference>
<evidence type="ECO:0000313" key="1">
    <source>
        <dbReference type="EMBL" id="MPL67933.1"/>
    </source>
</evidence>
<keyword evidence="1" id="KW-0315">Glutamine amidotransferase</keyword>
<dbReference type="CDD" id="cd01745">
    <property type="entry name" value="GATase1_2"/>
    <property type="match status" value="1"/>
</dbReference>
<gene>
    <name evidence="1" type="ORF">SDC9_13636</name>
</gene>
<dbReference type="GO" id="GO:0006598">
    <property type="term" value="P:polyamine catabolic process"/>
    <property type="evidence" value="ECO:0007669"/>
    <property type="project" value="TreeGrafter"/>
</dbReference>
<dbReference type="GO" id="GO:0005829">
    <property type="term" value="C:cytosol"/>
    <property type="evidence" value="ECO:0007669"/>
    <property type="project" value="TreeGrafter"/>
</dbReference>
<dbReference type="EMBL" id="VSSQ01000039">
    <property type="protein sequence ID" value="MPL67933.1"/>
    <property type="molecule type" value="Genomic_DNA"/>
</dbReference>
<dbReference type="SUPFAM" id="SSF52317">
    <property type="entry name" value="Class I glutamine amidotransferase-like"/>
    <property type="match status" value="1"/>
</dbReference>
<dbReference type="PANTHER" id="PTHR43235">
    <property type="entry name" value="GLUTAMINE AMIDOTRANSFERASE PB2B2.05-RELATED"/>
    <property type="match status" value="1"/>
</dbReference>
<comment type="caution">
    <text evidence="1">The sequence shown here is derived from an EMBL/GenBank/DDBJ whole genome shotgun (WGS) entry which is preliminary data.</text>
</comment>
<accession>A0A644TLW3</accession>
<dbReference type="EC" id="2.4.2.-" evidence="1"/>
<dbReference type="InterPro" id="IPR044668">
    <property type="entry name" value="PuuD-like"/>
</dbReference>
<dbReference type="InterPro" id="IPR011697">
    <property type="entry name" value="Peptidase_C26"/>
</dbReference>
<keyword evidence="1" id="KW-0808">Transferase</keyword>
<organism evidence="1">
    <name type="scientific">bioreactor metagenome</name>
    <dbReference type="NCBI Taxonomy" id="1076179"/>
    <lineage>
        <taxon>unclassified sequences</taxon>
        <taxon>metagenomes</taxon>
        <taxon>ecological metagenomes</taxon>
    </lineage>
</organism>
<reference evidence="1" key="1">
    <citation type="submission" date="2019-08" db="EMBL/GenBank/DDBJ databases">
        <authorList>
            <person name="Kucharzyk K."/>
            <person name="Murdoch R.W."/>
            <person name="Higgins S."/>
            <person name="Loffler F."/>
        </authorList>
    </citation>
    <scope>NUCLEOTIDE SEQUENCE</scope>
</reference>
<keyword evidence="1" id="KW-0328">Glycosyltransferase</keyword>
<dbReference type="PROSITE" id="PS51273">
    <property type="entry name" value="GATASE_TYPE_1"/>
    <property type="match status" value="1"/>
</dbReference>
<dbReference type="GO" id="GO:0033969">
    <property type="term" value="F:gamma-glutamyl-gamma-aminobutyrate hydrolase activity"/>
    <property type="evidence" value="ECO:0007669"/>
    <property type="project" value="TreeGrafter"/>
</dbReference>